<dbReference type="InterPro" id="IPR038750">
    <property type="entry name" value="YczE/YyaS-like"/>
</dbReference>
<evidence type="ECO:0000256" key="1">
    <source>
        <dbReference type="SAM" id="Phobius"/>
    </source>
</evidence>
<reference evidence="3" key="1">
    <citation type="submission" date="2016-02" db="EMBL/GenBank/DDBJ databases">
        <authorList>
            <person name="Dunlap C."/>
        </authorList>
    </citation>
    <scope>NUCLEOTIDE SEQUENCE [LARGE SCALE GENOMIC DNA]</scope>
    <source>
        <strain evidence="3">NRRL B-41092</strain>
    </source>
</reference>
<evidence type="ECO:0000313" key="2">
    <source>
        <dbReference type="EMBL" id="KXZ15655.1"/>
    </source>
</evidence>
<organism evidence="2 3">
    <name type="scientific">Bacillus nakamurai</name>
    <dbReference type="NCBI Taxonomy" id="1793963"/>
    <lineage>
        <taxon>Bacteria</taxon>
        <taxon>Bacillati</taxon>
        <taxon>Bacillota</taxon>
        <taxon>Bacilli</taxon>
        <taxon>Bacillales</taxon>
        <taxon>Bacillaceae</taxon>
        <taxon>Bacillus</taxon>
    </lineage>
</organism>
<dbReference type="AlphaFoldDB" id="A0A150F3V9"/>
<keyword evidence="1" id="KW-0472">Membrane</keyword>
<dbReference type="Pfam" id="PF19700">
    <property type="entry name" value="DUF6198"/>
    <property type="match status" value="1"/>
</dbReference>
<protein>
    <recommendedName>
        <fullName evidence="4">YitT family protein</fullName>
    </recommendedName>
</protein>
<dbReference type="OrthoDB" id="154912at2"/>
<sequence>MKRELVLRWTFYFAGLLILSFGVSLTIKGKALGISPWDAFHYGLFQHFGLSVGQWSIVVGAAIVALTCLFTKTLPKLGAILNMVLLGMFIDFFSFLLPEPGAFITSAIFFSLGLFMIGCGVGIYVSAGLGAGPRDSLMMLISEKTGWNVQWVRNGIELTILGAAWAMGGPIGIGTIITAILTGLILRFSLPQSAKLLTYAISGRAPSVH</sequence>
<accession>A0A150F3V9</accession>
<keyword evidence="1" id="KW-0812">Transmembrane</keyword>
<evidence type="ECO:0000313" key="3">
    <source>
        <dbReference type="Proteomes" id="UP000075430"/>
    </source>
</evidence>
<dbReference type="PANTHER" id="PTHR40078">
    <property type="entry name" value="INTEGRAL MEMBRANE PROTEIN-RELATED"/>
    <property type="match status" value="1"/>
</dbReference>
<gene>
    <name evidence="2" type="ORF">AXI58_02705</name>
</gene>
<feature type="transmembrane region" description="Helical" evidence="1">
    <location>
        <begin position="103"/>
        <end position="129"/>
    </location>
</feature>
<keyword evidence="3" id="KW-1185">Reference proteome</keyword>
<dbReference type="PANTHER" id="PTHR40078:SF1">
    <property type="entry name" value="INTEGRAL MEMBRANE PROTEIN"/>
    <property type="match status" value="1"/>
</dbReference>
<name>A0A150F3V9_9BACI</name>
<dbReference type="EMBL" id="LSBA01000034">
    <property type="protein sequence ID" value="KXZ15655.1"/>
    <property type="molecule type" value="Genomic_DNA"/>
</dbReference>
<evidence type="ECO:0008006" key="4">
    <source>
        <dbReference type="Google" id="ProtNLM"/>
    </source>
</evidence>
<dbReference type="RefSeq" id="WP_061522844.1">
    <property type="nucleotide sequence ID" value="NZ_JARLZY010000024.1"/>
</dbReference>
<keyword evidence="1" id="KW-1133">Transmembrane helix</keyword>
<dbReference type="Proteomes" id="UP000075430">
    <property type="component" value="Unassembled WGS sequence"/>
</dbReference>
<feature type="transmembrane region" description="Helical" evidence="1">
    <location>
        <begin position="9"/>
        <end position="27"/>
    </location>
</feature>
<feature type="transmembrane region" description="Helical" evidence="1">
    <location>
        <begin position="47"/>
        <end position="70"/>
    </location>
</feature>
<feature type="transmembrane region" description="Helical" evidence="1">
    <location>
        <begin position="160"/>
        <end position="186"/>
    </location>
</feature>
<proteinExistence type="predicted"/>
<feature type="transmembrane region" description="Helical" evidence="1">
    <location>
        <begin position="77"/>
        <end position="97"/>
    </location>
</feature>
<dbReference type="STRING" id="1793963.AXI58_02705"/>
<comment type="caution">
    <text evidence="2">The sequence shown here is derived from an EMBL/GenBank/DDBJ whole genome shotgun (WGS) entry which is preliminary data.</text>
</comment>